<evidence type="ECO:0000259" key="1">
    <source>
        <dbReference type="Pfam" id="PF04909"/>
    </source>
</evidence>
<accession>A0A7Z7JFP9</accession>
<name>A0A7Z7JFP9_9BURK</name>
<protein>
    <submittedName>
        <fullName evidence="2">Putative TIM-barrel fold metal-dependent hydrolase</fullName>
    </submittedName>
</protein>
<evidence type="ECO:0000313" key="2">
    <source>
        <dbReference type="EMBL" id="SPC25734.1"/>
    </source>
</evidence>
<proteinExistence type="predicted"/>
<feature type="domain" description="Amidohydrolase-related" evidence="1">
    <location>
        <begin position="24"/>
        <end position="286"/>
    </location>
</feature>
<evidence type="ECO:0000313" key="3">
    <source>
        <dbReference type="Proteomes" id="UP000257139"/>
    </source>
</evidence>
<sequence>MTTPCLPALPVSRSPRIPAPPLACDCHFHIFGDERVYPFGLPRDYTPPPASVQDWRKMASELGLGRTVVVQPSVYGHDNRCTLDAVQTFGIERSRAVVVLHDSVSDAELERMHLRGARGVRFNLVNAGGMTSDQIARVAERVAPLGWHLQFYLERRQLQELAPLIAALPTPAVIDHMGMIRANSPTYRDEIEAMLGLLSNNKTWVKLCGYRSSVNPYPHDDVQLLARTLVNAAPDRCLWGTDWPHPGLGSGMPDDAALLDLLSDWTPNLTIRDRILVDNPARLYGFDSH</sequence>
<dbReference type="InterPro" id="IPR006680">
    <property type="entry name" value="Amidohydro-rel"/>
</dbReference>
<comment type="caution">
    <text evidence="2">The sequence shown here is derived from an EMBL/GenBank/DDBJ whole genome shotgun (WGS) entry which is preliminary data.</text>
</comment>
<dbReference type="PANTHER" id="PTHR35563:SF2">
    <property type="entry name" value="BARREL METAL-DEPENDENT HYDROLASE, PUTATIVE (AFU_ORTHOLOGUE AFUA_1G16240)-RELATED"/>
    <property type="match status" value="1"/>
</dbReference>
<dbReference type="AlphaFoldDB" id="A0A7Z7JFP9"/>
<dbReference type="InterPro" id="IPR032466">
    <property type="entry name" value="Metal_Hydrolase"/>
</dbReference>
<gene>
    <name evidence="2" type="ORF">CBM2594_U10235</name>
</gene>
<dbReference type="GO" id="GO:0016787">
    <property type="term" value="F:hydrolase activity"/>
    <property type="evidence" value="ECO:0007669"/>
    <property type="project" value="UniProtKB-KW"/>
</dbReference>
<dbReference type="PANTHER" id="PTHR35563">
    <property type="entry name" value="BARREL METAL-DEPENDENT HYDROLASE, PUTATIVE (AFU_ORTHOLOGUE AFUA_1G16240)-RELATED"/>
    <property type="match status" value="1"/>
</dbReference>
<keyword evidence="2" id="KW-0378">Hydrolase</keyword>
<dbReference type="Pfam" id="PF04909">
    <property type="entry name" value="Amidohydro_2"/>
    <property type="match status" value="1"/>
</dbReference>
<dbReference type="InterPro" id="IPR052358">
    <property type="entry name" value="Aro_Compnd_Degr_Hydrolases"/>
</dbReference>
<dbReference type="RefSeq" id="WP_116328281.1">
    <property type="nucleotide sequence ID" value="NZ_OFSW01000032.1"/>
</dbReference>
<dbReference type="Proteomes" id="UP000257139">
    <property type="component" value="Unassembled WGS sequence"/>
</dbReference>
<dbReference type="Gene3D" id="3.20.20.140">
    <property type="entry name" value="Metal-dependent hydrolases"/>
    <property type="match status" value="1"/>
</dbReference>
<reference evidence="2 3" key="1">
    <citation type="submission" date="2018-01" db="EMBL/GenBank/DDBJ databases">
        <authorList>
            <person name="Clerissi C."/>
        </authorList>
    </citation>
    <scope>NUCLEOTIDE SEQUENCE [LARGE SCALE GENOMIC DNA]</scope>
    <source>
        <strain evidence="2">Cupriavidus taiwanensis STM 6021</strain>
    </source>
</reference>
<organism evidence="2 3">
    <name type="scientific">Cupriavidus taiwanensis</name>
    <dbReference type="NCBI Taxonomy" id="164546"/>
    <lineage>
        <taxon>Bacteria</taxon>
        <taxon>Pseudomonadati</taxon>
        <taxon>Pseudomonadota</taxon>
        <taxon>Betaproteobacteria</taxon>
        <taxon>Burkholderiales</taxon>
        <taxon>Burkholderiaceae</taxon>
        <taxon>Cupriavidus</taxon>
    </lineage>
</organism>
<dbReference type="SUPFAM" id="SSF51556">
    <property type="entry name" value="Metallo-dependent hydrolases"/>
    <property type="match status" value="1"/>
</dbReference>
<dbReference type="EMBL" id="OGUU01000045">
    <property type="protein sequence ID" value="SPC25734.1"/>
    <property type="molecule type" value="Genomic_DNA"/>
</dbReference>